<reference evidence="2 3" key="1">
    <citation type="journal article" date="2014" name="Agronomy (Basel)">
        <title>A Draft Genome Sequence for Ensete ventricosum, the Drought-Tolerant Tree Against Hunger.</title>
        <authorList>
            <person name="Harrison J."/>
            <person name="Moore K.A."/>
            <person name="Paszkiewicz K."/>
            <person name="Jones T."/>
            <person name="Grant M."/>
            <person name="Ambacheew D."/>
            <person name="Muzemil S."/>
            <person name="Studholme D.J."/>
        </authorList>
    </citation>
    <scope>NUCLEOTIDE SEQUENCE [LARGE SCALE GENOMIC DNA]</scope>
</reference>
<dbReference type="Pfam" id="PF14223">
    <property type="entry name" value="Retrotran_gag_2"/>
    <property type="match status" value="1"/>
</dbReference>
<feature type="non-terminal residue" evidence="2">
    <location>
        <position position="1"/>
    </location>
</feature>
<feature type="region of interest" description="Disordered" evidence="1">
    <location>
        <begin position="198"/>
        <end position="223"/>
    </location>
</feature>
<evidence type="ECO:0000256" key="1">
    <source>
        <dbReference type="SAM" id="MobiDB-lite"/>
    </source>
</evidence>
<dbReference type="PANTHER" id="PTHR47481">
    <property type="match status" value="1"/>
</dbReference>
<accession>A0A426YC55</accession>
<dbReference type="PANTHER" id="PTHR47481:SF31">
    <property type="entry name" value="OS01G0873500 PROTEIN"/>
    <property type="match status" value="1"/>
</dbReference>
<evidence type="ECO:0000313" key="2">
    <source>
        <dbReference type="EMBL" id="RRT49323.1"/>
    </source>
</evidence>
<sequence length="223" mass="25107">SRSGVRRRFAALLQVALGRVLVSRCTRLSPEVTKAIVALLWLAYRFFSPLQRSPVILTIVRPIIQAFVVGSIAPLVSSYATVVEALTKLQTTLANRSRTCTFGLLFILMNLKQEGSTVVDYLQRIKMIIDDLALIGHFLTDEEVLVHTLNGLSVEFKELAATLQAHDSPISFEELYNKLTYYEAYLKHVDKLSEPLPGPPIRAQFNQKSKTQNRKYNKNTSNV</sequence>
<dbReference type="EMBL" id="AMZH03013407">
    <property type="protein sequence ID" value="RRT49323.1"/>
    <property type="molecule type" value="Genomic_DNA"/>
</dbReference>
<dbReference type="AlphaFoldDB" id="A0A426YC55"/>
<organism evidence="2 3">
    <name type="scientific">Ensete ventricosum</name>
    <name type="common">Abyssinian banana</name>
    <name type="synonym">Musa ensete</name>
    <dbReference type="NCBI Taxonomy" id="4639"/>
    <lineage>
        <taxon>Eukaryota</taxon>
        <taxon>Viridiplantae</taxon>
        <taxon>Streptophyta</taxon>
        <taxon>Embryophyta</taxon>
        <taxon>Tracheophyta</taxon>
        <taxon>Spermatophyta</taxon>
        <taxon>Magnoliopsida</taxon>
        <taxon>Liliopsida</taxon>
        <taxon>Zingiberales</taxon>
        <taxon>Musaceae</taxon>
        <taxon>Ensete</taxon>
    </lineage>
</organism>
<comment type="caution">
    <text evidence="2">The sequence shown here is derived from an EMBL/GenBank/DDBJ whole genome shotgun (WGS) entry which is preliminary data.</text>
</comment>
<protein>
    <submittedName>
        <fullName evidence="2">Uncharacterized protein</fullName>
    </submittedName>
</protein>
<dbReference type="Proteomes" id="UP000287651">
    <property type="component" value="Unassembled WGS sequence"/>
</dbReference>
<name>A0A426YC55_ENSVE</name>
<gene>
    <name evidence="2" type="ORF">B296_00052488</name>
</gene>
<evidence type="ECO:0000313" key="3">
    <source>
        <dbReference type="Proteomes" id="UP000287651"/>
    </source>
</evidence>
<proteinExistence type="predicted"/>